<name>A0A2V1AP72_9ASCO</name>
<dbReference type="Proteomes" id="UP000244309">
    <property type="component" value="Unassembled WGS sequence"/>
</dbReference>
<dbReference type="GeneID" id="37007167"/>
<proteinExistence type="predicted"/>
<gene>
    <name evidence="1" type="ORF">CXQ85_001836</name>
</gene>
<dbReference type="InterPro" id="IPR008991">
    <property type="entry name" value="Translation_prot_SH3-like_sf"/>
</dbReference>
<dbReference type="AlphaFoldDB" id="A0A2V1AP72"/>
<evidence type="ECO:0000313" key="1">
    <source>
        <dbReference type="EMBL" id="PVH20057.1"/>
    </source>
</evidence>
<dbReference type="EMBL" id="PKFO01000003">
    <property type="protein sequence ID" value="PVH20057.1"/>
    <property type="molecule type" value="Genomic_DNA"/>
</dbReference>
<evidence type="ECO:0000313" key="2">
    <source>
        <dbReference type="Proteomes" id="UP000244309"/>
    </source>
</evidence>
<evidence type="ECO:0008006" key="3">
    <source>
        <dbReference type="Google" id="ProtNLM"/>
    </source>
</evidence>
<comment type="caution">
    <text evidence="1">The sequence shown here is derived from an EMBL/GenBank/DDBJ whole genome shotgun (WGS) entry which is preliminary data.</text>
</comment>
<dbReference type="OrthoDB" id="359154at2759"/>
<accession>A0A2V1AP72</accession>
<dbReference type="VEuPathDB" id="FungiDB:CXQ85_001836"/>
<protein>
    <recommendedName>
        <fullName evidence="3">KOW domain-containing protein</fullName>
    </recommendedName>
</protein>
<sequence>MSRFVKKMAKMSPQMRDHMLRERNKYILPTMPTSRYIPREDRKIAMEDVGITVGDFVYITEGKFKGIVSKVIAHSPVSGTFKTGDATRPMIVPKDFWSESQQSHLIEFPEEIPEEHVKLASRDRDEQGNIIHIVADEVICKDRYYDQWHKRWLPRRFVKHHENIEIPWPMPENDHTDSGRSTREDVAHLKTYEMQTIAKSLLPPGVIHELRNRYSKYKRNTLTDIEARRLNEPTMPLTTEQKIYLAKKAKEPKKKLEPLGEEVKDYIGKRMADHLSKIDNPYLLAHLDALSKVQIPDFKKTMEKIEEDQHSKPQ</sequence>
<keyword evidence="2" id="KW-1185">Reference proteome</keyword>
<organism evidence="1 2">
    <name type="scientific">Candidozyma haemuli</name>
    <dbReference type="NCBI Taxonomy" id="45357"/>
    <lineage>
        <taxon>Eukaryota</taxon>
        <taxon>Fungi</taxon>
        <taxon>Dikarya</taxon>
        <taxon>Ascomycota</taxon>
        <taxon>Saccharomycotina</taxon>
        <taxon>Pichiomycetes</taxon>
        <taxon>Metschnikowiaceae</taxon>
        <taxon>Candidozyma</taxon>
    </lineage>
</organism>
<dbReference type="Pfam" id="PF22682">
    <property type="entry name" value="Ribosomal_uL24m-like"/>
    <property type="match status" value="1"/>
</dbReference>
<dbReference type="STRING" id="45357.A0A2V1AP72"/>
<dbReference type="RefSeq" id="XP_025340997.1">
    <property type="nucleotide sequence ID" value="XM_025485532.1"/>
</dbReference>
<reference evidence="1 2" key="1">
    <citation type="submission" date="2017-12" db="EMBL/GenBank/DDBJ databases">
        <title>Genome Sequence of a Multidrug-Resistant Candida haemulonii Isolate from a Patient with Chronic Leg Ulcers in Israel.</title>
        <authorList>
            <person name="Chow N.A."/>
            <person name="Gade L."/>
            <person name="Batra D."/>
            <person name="Rowe L.A."/>
            <person name="Ben-Ami R."/>
            <person name="Loparev V.N."/>
            <person name="Litvintseva A.P."/>
        </authorList>
    </citation>
    <scope>NUCLEOTIDE SEQUENCE [LARGE SCALE GENOMIC DNA]</scope>
    <source>
        <strain evidence="1 2">B11899</strain>
    </source>
</reference>
<dbReference type="SUPFAM" id="SSF50104">
    <property type="entry name" value="Translation proteins SH3-like domain"/>
    <property type="match status" value="1"/>
</dbReference>